<feature type="chain" id="PRO_5032944152" evidence="8">
    <location>
        <begin position="31"/>
        <end position="524"/>
    </location>
</feature>
<dbReference type="InterPro" id="IPR050171">
    <property type="entry name" value="MFS_Transporters"/>
</dbReference>
<evidence type="ECO:0000256" key="8">
    <source>
        <dbReference type="SAM" id="SignalP"/>
    </source>
</evidence>
<organism evidence="9 10">
    <name type="scientific">Symbiodinium necroappetens</name>
    <dbReference type="NCBI Taxonomy" id="1628268"/>
    <lineage>
        <taxon>Eukaryota</taxon>
        <taxon>Sar</taxon>
        <taxon>Alveolata</taxon>
        <taxon>Dinophyceae</taxon>
        <taxon>Suessiales</taxon>
        <taxon>Symbiodiniaceae</taxon>
        <taxon>Symbiodinium</taxon>
    </lineage>
</organism>
<dbReference type="InterPro" id="IPR011701">
    <property type="entry name" value="MFS"/>
</dbReference>
<evidence type="ECO:0000256" key="1">
    <source>
        <dbReference type="ARBA" id="ARBA00004651"/>
    </source>
</evidence>
<dbReference type="Pfam" id="PF07690">
    <property type="entry name" value="MFS_1"/>
    <property type="match status" value="1"/>
</dbReference>
<feature type="signal peptide" evidence="8">
    <location>
        <begin position="1"/>
        <end position="30"/>
    </location>
</feature>
<feature type="transmembrane region" description="Helical" evidence="7">
    <location>
        <begin position="46"/>
        <end position="65"/>
    </location>
</feature>
<sequence length="524" mass="56697">MGIPLPACVMFTLFCLAVPIFMSYNGGATAATVDTIQKEGHWSPAGIGLLGAMDKIGMTMAAAFWGYMLQRVSSKRLLCAGLLVNATSTLIFATLRNPITMCLAKLLIGFTESLQWVWCPLWIGQWAPPASLPIWMNLSGGGVASGVGNGLGTIIAGFTTAQGCSYELAFQIEAGALFALWLALALTDWQKFTIREADWNNSVSAPGCQLNAYRSKDEITEEPCLHIKIDLHVLPEKLALTTCGLLTQHHDASLLLQVVNPSVMDKKSYVQMCLEIRLMAAEEQAQQAERNSSPHLEETSVIFAFCAGRGGRCGLAFVDFDDPERVLRVADVMDPEFAEVTRLKERILCCAETSGGSGLECPPQLGVRAGLCVVPSRSPPQLLRRALTPVVEGGENFPTATQKAGDFDVEASKLRLVSLFQSLTSKEAGATATPCPGQTTPLATLDLGNEQLVRAAGGLLKFLEQNRTLLGQIERQWQPCVQDVKLFSPEDSVFVDLQTMMALQVVKELCKGTACNMNCMGIVW</sequence>
<dbReference type="EMBL" id="CAJNJA010018253">
    <property type="protein sequence ID" value="CAE7418638.1"/>
    <property type="molecule type" value="Genomic_DNA"/>
</dbReference>
<dbReference type="AlphaFoldDB" id="A0A812R415"/>
<dbReference type="GO" id="GO:0022857">
    <property type="term" value="F:transmembrane transporter activity"/>
    <property type="evidence" value="ECO:0007669"/>
    <property type="project" value="InterPro"/>
</dbReference>
<keyword evidence="4 7" id="KW-0812">Transmembrane</keyword>
<keyword evidence="5 7" id="KW-1133">Transmembrane helix</keyword>
<keyword evidence="6 7" id="KW-0472">Membrane</keyword>
<evidence type="ECO:0000256" key="3">
    <source>
        <dbReference type="ARBA" id="ARBA00022475"/>
    </source>
</evidence>
<feature type="transmembrane region" description="Helical" evidence="7">
    <location>
        <begin position="77"/>
        <end position="95"/>
    </location>
</feature>
<dbReference type="PANTHER" id="PTHR23517">
    <property type="entry name" value="RESISTANCE PROTEIN MDTM, PUTATIVE-RELATED-RELATED"/>
    <property type="match status" value="1"/>
</dbReference>
<dbReference type="Gene3D" id="1.20.1250.20">
    <property type="entry name" value="MFS general substrate transporter like domains"/>
    <property type="match status" value="1"/>
</dbReference>
<dbReference type="GO" id="GO:0005886">
    <property type="term" value="C:plasma membrane"/>
    <property type="evidence" value="ECO:0007669"/>
    <property type="project" value="UniProtKB-SubCell"/>
</dbReference>
<name>A0A812R415_9DINO</name>
<keyword evidence="3" id="KW-1003">Cell membrane</keyword>
<dbReference type="InterPro" id="IPR036259">
    <property type="entry name" value="MFS_trans_sf"/>
</dbReference>
<dbReference type="Proteomes" id="UP000601435">
    <property type="component" value="Unassembled WGS sequence"/>
</dbReference>
<dbReference type="CDD" id="cd06174">
    <property type="entry name" value="MFS"/>
    <property type="match status" value="1"/>
</dbReference>
<evidence type="ECO:0000313" key="9">
    <source>
        <dbReference type="EMBL" id="CAE7418638.1"/>
    </source>
</evidence>
<evidence type="ECO:0000256" key="2">
    <source>
        <dbReference type="ARBA" id="ARBA00022448"/>
    </source>
</evidence>
<reference evidence="9" key="1">
    <citation type="submission" date="2021-02" db="EMBL/GenBank/DDBJ databases">
        <authorList>
            <person name="Dougan E. K."/>
            <person name="Rhodes N."/>
            <person name="Thang M."/>
            <person name="Chan C."/>
        </authorList>
    </citation>
    <scope>NUCLEOTIDE SEQUENCE</scope>
</reference>
<evidence type="ECO:0000256" key="6">
    <source>
        <dbReference type="ARBA" id="ARBA00023136"/>
    </source>
</evidence>
<evidence type="ECO:0000256" key="7">
    <source>
        <dbReference type="SAM" id="Phobius"/>
    </source>
</evidence>
<dbReference type="OrthoDB" id="421530at2759"/>
<gene>
    <name evidence="9" type="primary">mutS</name>
    <name evidence="9" type="ORF">SNEC2469_LOCUS11497</name>
</gene>
<protein>
    <submittedName>
        <fullName evidence="9">MutS protein</fullName>
    </submittedName>
</protein>
<evidence type="ECO:0000256" key="4">
    <source>
        <dbReference type="ARBA" id="ARBA00022692"/>
    </source>
</evidence>
<comment type="subcellular location">
    <subcellularLocation>
        <location evidence="1">Cell membrane</location>
        <topology evidence="1">Multi-pass membrane protein</topology>
    </subcellularLocation>
</comment>
<accession>A0A812R415</accession>
<evidence type="ECO:0000313" key="10">
    <source>
        <dbReference type="Proteomes" id="UP000601435"/>
    </source>
</evidence>
<dbReference type="SUPFAM" id="SSF103473">
    <property type="entry name" value="MFS general substrate transporter"/>
    <property type="match status" value="1"/>
</dbReference>
<keyword evidence="10" id="KW-1185">Reference proteome</keyword>
<comment type="caution">
    <text evidence="9">The sequence shown here is derived from an EMBL/GenBank/DDBJ whole genome shotgun (WGS) entry which is preliminary data.</text>
</comment>
<proteinExistence type="predicted"/>
<dbReference type="PANTHER" id="PTHR23517:SF13">
    <property type="entry name" value="MAJOR FACILITATOR SUPERFAMILY MFS_1"/>
    <property type="match status" value="1"/>
</dbReference>
<evidence type="ECO:0000256" key="5">
    <source>
        <dbReference type="ARBA" id="ARBA00022989"/>
    </source>
</evidence>
<keyword evidence="2" id="KW-0813">Transport</keyword>
<keyword evidence="8" id="KW-0732">Signal</keyword>